<dbReference type="EMBL" id="VSSQ01012092">
    <property type="protein sequence ID" value="MPM48426.1"/>
    <property type="molecule type" value="Genomic_DNA"/>
</dbReference>
<organism evidence="3">
    <name type="scientific">bioreactor metagenome</name>
    <dbReference type="NCBI Taxonomy" id="1076179"/>
    <lineage>
        <taxon>unclassified sequences</taxon>
        <taxon>metagenomes</taxon>
        <taxon>ecological metagenomes</taxon>
    </lineage>
</organism>
<dbReference type="Pfam" id="PF13490">
    <property type="entry name" value="zf-HC2"/>
    <property type="match status" value="1"/>
</dbReference>
<feature type="domain" description="Putative zinc-finger" evidence="2">
    <location>
        <begin position="3"/>
        <end position="36"/>
    </location>
</feature>
<accession>A0A645A645</accession>
<feature type="transmembrane region" description="Helical" evidence="1">
    <location>
        <begin position="201"/>
        <end position="221"/>
    </location>
</feature>
<gene>
    <name evidence="3" type="ORF">SDC9_95151</name>
</gene>
<feature type="transmembrane region" description="Helical" evidence="1">
    <location>
        <begin position="72"/>
        <end position="90"/>
    </location>
</feature>
<evidence type="ECO:0000259" key="2">
    <source>
        <dbReference type="Pfam" id="PF13490"/>
    </source>
</evidence>
<dbReference type="AlphaFoldDB" id="A0A645A645"/>
<evidence type="ECO:0000313" key="3">
    <source>
        <dbReference type="EMBL" id="MPM48426.1"/>
    </source>
</evidence>
<evidence type="ECO:0000256" key="1">
    <source>
        <dbReference type="SAM" id="Phobius"/>
    </source>
</evidence>
<reference evidence="3" key="1">
    <citation type="submission" date="2019-08" db="EMBL/GenBank/DDBJ databases">
        <authorList>
            <person name="Kucharzyk K."/>
            <person name="Murdoch R.W."/>
            <person name="Higgins S."/>
            <person name="Loffler F."/>
        </authorList>
    </citation>
    <scope>NUCLEOTIDE SEQUENCE</scope>
</reference>
<sequence length="229" mass="26749">MKCEIIKDLLPSYIDNLTSDESNKEIEDHIITCSKCKSELDSMKQDINIETLEINKKYINPLKKFDKKYRNVFKNISICSLIIYLIALYYTQYSFNDVYDTRDRLAIDLQTISENHDIKNSNSYSTELQKLLNQNYKNVLSLEIHRTDYKDILYTYKNKSNTDTNIISTNISADIFNKQKKNIGMFHVGIDYKPVIIGNTILKYSALIGWISLITYIVLLLKSKFASKF</sequence>
<protein>
    <recommendedName>
        <fullName evidence="2">Putative zinc-finger domain-containing protein</fullName>
    </recommendedName>
</protein>
<proteinExistence type="predicted"/>
<keyword evidence="1" id="KW-0812">Transmembrane</keyword>
<comment type="caution">
    <text evidence="3">The sequence shown here is derived from an EMBL/GenBank/DDBJ whole genome shotgun (WGS) entry which is preliminary data.</text>
</comment>
<name>A0A645A645_9ZZZZ</name>
<keyword evidence="1" id="KW-1133">Transmembrane helix</keyword>
<dbReference type="InterPro" id="IPR027383">
    <property type="entry name" value="Znf_put"/>
</dbReference>
<keyword evidence="1" id="KW-0472">Membrane</keyword>